<dbReference type="AlphaFoldDB" id="A0A378H338"/>
<dbReference type="SUPFAM" id="SSF53850">
    <property type="entry name" value="Periplasmic binding protein-like II"/>
    <property type="match status" value="1"/>
</dbReference>
<dbReference type="Gene3D" id="1.20.140.10">
    <property type="entry name" value="Butyryl-CoA Dehydrogenase, subunit A, domain 3"/>
    <property type="match status" value="1"/>
</dbReference>
<gene>
    <name evidence="11" type="primary">ssuA_5</name>
    <name evidence="11" type="ORF">NCTC9617_07273</name>
</gene>
<sequence length="568" mass="61096">MATRRAEGWDISGHKIYTTGIEGLRWLAVWARSDDNPPLVGTWLVPGDSPGITVVKSWDHAGMRATGSHEVIFNHVRVAAEHAVDVWPTDAPPADQAEPFRLFANRQTALLAAIYDSIAHAAHDWLVKWLAGRVPAGLGHPLSRLPRVQEKVGQIAGLLLVSRSLLEQAAALRFSAIEANLAKVTITDNAIQAVNIALELTGNHGLSRQNPLERPLPQCALRTGTYPTERQRLAGSWQLRLSITRIITMRLSFSGRLAAAPMLLALGGYATAQERLTLRIADQKGGMRSQLEAANALQNLPYDIKWAEFPAAAPLAEALNAGAVDAGIIGDAPLLFALANGAPVKAIAVDKSNPAGIAVLVSPGSTLKSGADLKGKRIATGKGSIGHFVALKALEQAGISPKEVQWVFLGPVDAKVALLNGSVDAWATWEPYTTQMVKTNEGQILVSGKGLLPGNTFLAATDSALNDPQKRAALQDYLQRLAGAERWAYANLDSYGKTLGEIIRFPAEIARAQFANRQSQWQPLAEETVAQQQATADFYLANGLIRTRLDVKPTFDRRFSVPAAEVTP</sequence>
<reference evidence="11 12" key="1">
    <citation type="submission" date="2018-06" db="EMBL/GenBank/DDBJ databases">
        <authorList>
            <consortium name="Pathogen Informatics"/>
            <person name="Doyle S."/>
        </authorList>
    </citation>
    <scope>NUCLEOTIDE SEQUENCE [LARGE SCALE GENOMIC DNA]</scope>
    <source>
        <strain evidence="11 12">NCTC9617</strain>
    </source>
</reference>
<name>A0A378H338_KLEPN</name>
<dbReference type="GO" id="GO:0042597">
    <property type="term" value="C:periplasmic space"/>
    <property type="evidence" value="ECO:0007669"/>
    <property type="project" value="UniProtKB-SubCell"/>
</dbReference>
<dbReference type="GO" id="GO:0016020">
    <property type="term" value="C:membrane"/>
    <property type="evidence" value="ECO:0007669"/>
    <property type="project" value="InterPro"/>
</dbReference>
<dbReference type="InterPro" id="IPR009100">
    <property type="entry name" value="AcylCoA_DH/oxidase_NM_dom_sf"/>
</dbReference>
<dbReference type="InterPro" id="IPR046373">
    <property type="entry name" value="Acyl-CoA_Oxase/DH_mid-dom_sf"/>
</dbReference>
<evidence type="ECO:0000256" key="3">
    <source>
        <dbReference type="ARBA" id="ARBA00010742"/>
    </source>
</evidence>
<evidence type="ECO:0000313" key="11">
    <source>
        <dbReference type="EMBL" id="STX08240.1"/>
    </source>
</evidence>
<dbReference type="GO" id="GO:0016627">
    <property type="term" value="F:oxidoreductase activity, acting on the CH-CH group of donors"/>
    <property type="evidence" value="ECO:0007669"/>
    <property type="project" value="InterPro"/>
</dbReference>
<dbReference type="InterPro" id="IPR001638">
    <property type="entry name" value="Solute-binding_3/MltF_N"/>
</dbReference>
<evidence type="ECO:0000256" key="5">
    <source>
        <dbReference type="ARBA" id="ARBA00022630"/>
    </source>
</evidence>
<dbReference type="Pfam" id="PF09084">
    <property type="entry name" value="NMT1"/>
    <property type="match status" value="1"/>
</dbReference>
<accession>A0A378H338</accession>
<evidence type="ECO:0000256" key="8">
    <source>
        <dbReference type="ARBA" id="ARBA00055538"/>
    </source>
</evidence>
<protein>
    <recommendedName>
        <fullName evidence="9">Putative aliphatic sulfonates-binding protein</fullName>
    </recommendedName>
</protein>
<dbReference type="InterPro" id="IPR009075">
    <property type="entry name" value="AcylCo_DH/oxidase_C"/>
</dbReference>
<evidence type="ECO:0000256" key="6">
    <source>
        <dbReference type="ARBA" id="ARBA00022729"/>
    </source>
</evidence>
<comment type="function">
    <text evidence="8">Part of a binding-protein-dependent transport system for aliphatic sulfonates. Putative binding protein.</text>
</comment>
<evidence type="ECO:0000256" key="9">
    <source>
        <dbReference type="ARBA" id="ARBA00070228"/>
    </source>
</evidence>
<keyword evidence="4" id="KW-0813">Transport</keyword>
<dbReference type="Proteomes" id="UP000255167">
    <property type="component" value="Unassembled WGS sequence"/>
</dbReference>
<evidence type="ECO:0000256" key="7">
    <source>
        <dbReference type="ARBA" id="ARBA00022827"/>
    </source>
</evidence>
<dbReference type="InterPro" id="IPR036250">
    <property type="entry name" value="AcylCo_DH-like_C"/>
</dbReference>
<feature type="domain" description="Solute-binding protein family 3/N-terminal" evidence="10">
    <location>
        <begin position="277"/>
        <end position="502"/>
    </location>
</feature>
<organism evidence="11 12">
    <name type="scientific">Klebsiella pneumoniae</name>
    <dbReference type="NCBI Taxonomy" id="573"/>
    <lineage>
        <taxon>Bacteria</taxon>
        <taxon>Pseudomonadati</taxon>
        <taxon>Pseudomonadota</taxon>
        <taxon>Gammaproteobacteria</taxon>
        <taxon>Enterobacterales</taxon>
        <taxon>Enterobacteriaceae</taxon>
        <taxon>Klebsiella/Raoultella group</taxon>
        <taxon>Klebsiella</taxon>
        <taxon>Klebsiella pneumoniae complex</taxon>
    </lineage>
</organism>
<dbReference type="Pfam" id="PF00441">
    <property type="entry name" value="Acyl-CoA_dh_1"/>
    <property type="match status" value="1"/>
</dbReference>
<dbReference type="Gene3D" id="2.40.110.10">
    <property type="entry name" value="Butyryl-CoA Dehydrogenase, subunit A, domain 2"/>
    <property type="match status" value="1"/>
</dbReference>
<evidence type="ECO:0000256" key="4">
    <source>
        <dbReference type="ARBA" id="ARBA00022448"/>
    </source>
</evidence>
<keyword evidence="6" id="KW-0732">Signal</keyword>
<dbReference type="CDD" id="cd00567">
    <property type="entry name" value="ACAD"/>
    <property type="match status" value="1"/>
</dbReference>
<evidence type="ECO:0000259" key="10">
    <source>
        <dbReference type="SMART" id="SM00062"/>
    </source>
</evidence>
<dbReference type="FunFam" id="3.40.190.10:FF:000050">
    <property type="entry name" value="Sulfonate ABC transporter substrate-binding protein"/>
    <property type="match status" value="1"/>
</dbReference>
<dbReference type="SMART" id="SM00062">
    <property type="entry name" value="PBPb"/>
    <property type="match status" value="1"/>
</dbReference>
<comment type="similarity">
    <text evidence="3">Belongs to the bacterial solute-binding protein SsuA/TauA family.</text>
</comment>
<proteinExistence type="inferred from homology"/>
<dbReference type="SUPFAM" id="SSF47203">
    <property type="entry name" value="Acyl-CoA dehydrogenase C-terminal domain-like"/>
    <property type="match status" value="1"/>
</dbReference>
<dbReference type="PANTHER" id="PTHR30024:SF48">
    <property type="entry name" value="ABC TRANSPORTER SUBSTRATE-BINDING PROTEIN"/>
    <property type="match status" value="1"/>
</dbReference>
<dbReference type="InterPro" id="IPR010067">
    <property type="entry name" value="ABC_SsuA_sub-bd"/>
</dbReference>
<dbReference type="SUPFAM" id="SSF56645">
    <property type="entry name" value="Acyl-CoA dehydrogenase NM domain-like"/>
    <property type="match status" value="1"/>
</dbReference>
<evidence type="ECO:0000313" key="12">
    <source>
        <dbReference type="Proteomes" id="UP000255167"/>
    </source>
</evidence>
<evidence type="ECO:0000256" key="1">
    <source>
        <dbReference type="ARBA" id="ARBA00004418"/>
    </source>
</evidence>
<evidence type="ECO:0000256" key="2">
    <source>
        <dbReference type="ARBA" id="ARBA00009347"/>
    </source>
</evidence>
<comment type="similarity">
    <text evidence="2">Belongs to the acyl-CoA dehydrogenase family.</text>
</comment>
<dbReference type="NCBIfam" id="TIGR01728">
    <property type="entry name" value="SsuA_fam"/>
    <property type="match status" value="1"/>
</dbReference>
<keyword evidence="5" id="KW-0285">Flavoprotein</keyword>
<keyword evidence="7" id="KW-0274">FAD</keyword>
<comment type="subcellular location">
    <subcellularLocation>
        <location evidence="1">Periplasm</location>
    </subcellularLocation>
</comment>
<dbReference type="GO" id="GO:0042626">
    <property type="term" value="F:ATPase-coupled transmembrane transporter activity"/>
    <property type="evidence" value="ECO:0007669"/>
    <property type="project" value="InterPro"/>
</dbReference>
<dbReference type="InterPro" id="IPR015168">
    <property type="entry name" value="SsuA/THI5"/>
</dbReference>
<dbReference type="Gene3D" id="3.40.190.10">
    <property type="entry name" value="Periplasmic binding protein-like II"/>
    <property type="match status" value="2"/>
</dbReference>
<dbReference type="CDD" id="cd13558">
    <property type="entry name" value="PBP2_SsuA_like_2"/>
    <property type="match status" value="1"/>
</dbReference>
<dbReference type="EMBL" id="UGNC01000009">
    <property type="protein sequence ID" value="STX08240.1"/>
    <property type="molecule type" value="Genomic_DNA"/>
</dbReference>
<dbReference type="PANTHER" id="PTHR30024">
    <property type="entry name" value="ALIPHATIC SULFONATES-BINDING PROTEIN-RELATED"/>
    <property type="match status" value="1"/>
</dbReference>